<feature type="region of interest" description="Disordered" evidence="1">
    <location>
        <begin position="169"/>
        <end position="238"/>
    </location>
</feature>
<comment type="caution">
    <text evidence="2">The sequence shown here is derived from an EMBL/GenBank/DDBJ whole genome shotgun (WGS) entry which is preliminary data.</text>
</comment>
<keyword evidence="3" id="KW-1185">Reference proteome</keyword>
<dbReference type="AlphaFoldDB" id="A0A2S5B9F3"/>
<sequence>MLSARATRLTRLGLTRMQPYSSKSKDTMSLLESRRRVVPSLWDRVFRREFDEVERMFAPGFAYELFPTSYRPFFEPLPVTGLFDPGETIQYFRKIRDDLLAEPASMSVTDQSMGQNSLQTRFVTKGKNAKGEPYDIRHSLFLEFDPQDDKIKRGVEYLESDSMDLHLKREEGKGWTPMTGEGAPKEVEGQSAQQAAATLEGKKAENGVPAGGGAESQGAAGGSQAAQAEPVKQPSQTA</sequence>
<protein>
    <recommendedName>
        <fullName evidence="4">SnoaL-like domain-containing protein</fullName>
    </recommendedName>
</protein>
<dbReference type="OrthoDB" id="2523803at2759"/>
<dbReference type="Gene3D" id="3.10.450.50">
    <property type="match status" value="1"/>
</dbReference>
<dbReference type="Proteomes" id="UP000237144">
    <property type="component" value="Unassembled WGS sequence"/>
</dbReference>
<gene>
    <name evidence="2" type="ORF">BMF94_3741</name>
</gene>
<evidence type="ECO:0000256" key="1">
    <source>
        <dbReference type="SAM" id="MobiDB-lite"/>
    </source>
</evidence>
<accession>A0A2S5B9F3</accession>
<dbReference type="EMBL" id="PJQD01000038">
    <property type="protein sequence ID" value="POY73403.1"/>
    <property type="molecule type" value="Genomic_DNA"/>
</dbReference>
<organism evidence="2 3">
    <name type="scientific">Rhodotorula taiwanensis</name>
    <dbReference type="NCBI Taxonomy" id="741276"/>
    <lineage>
        <taxon>Eukaryota</taxon>
        <taxon>Fungi</taxon>
        <taxon>Dikarya</taxon>
        <taxon>Basidiomycota</taxon>
        <taxon>Pucciniomycotina</taxon>
        <taxon>Microbotryomycetes</taxon>
        <taxon>Sporidiobolales</taxon>
        <taxon>Sporidiobolaceae</taxon>
        <taxon>Rhodotorula</taxon>
    </lineage>
</organism>
<proteinExistence type="predicted"/>
<feature type="compositionally biased region" description="Gly residues" evidence="1">
    <location>
        <begin position="209"/>
        <end position="221"/>
    </location>
</feature>
<name>A0A2S5B9F3_9BASI</name>
<evidence type="ECO:0000313" key="3">
    <source>
        <dbReference type="Proteomes" id="UP000237144"/>
    </source>
</evidence>
<evidence type="ECO:0008006" key="4">
    <source>
        <dbReference type="Google" id="ProtNLM"/>
    </source>
</evidence>
<reference evidence="2 3" key="1">
    <citation type="journal article" date="2018" name="Front. Microbiol.">
        <title>Prospects for Fungal Bioremediation of Acidic Radioactive Waste Sites: Characterization and Genome Sequence of Rhodotorula taiwanensis MD1149.</title>
        <authorList>
            <person name="Tkavc R."/>
            <person name="Matrosova V.Y."/>
            <person name="Grichenko O.E."/>
            <person name="Gostincar C."/>
            <person name="Volpe R.P."/>
            <person name="Klimenkova P."/>
            <person name="Gaidamakova E.K."/>
            <person name="Zhou C.E."/>
            <person name="Stewart B.J."/>
            <person name="Lyman M.G."/>
            <person name="Malfatti S.A."/>
            <person name="Rubinfeld B."/>
            <person name="Courtot M."/>
            <person name="Singh J."/>
            <person name="Dalgard C.L."/>
            <person name="Hamilton T."/>
            <person name="Frey K.G."/>
            <person name="Gunde-Cimerman N."/>
            <person name="Dugan L."/>
            <person name="Daly M.J."/>
        </authorList>
    </citation>
    <scope>NUCLEOTIDE SEQUENCE [LARGE SCALE GENOMIC DNA]</scope>
    <source>
        <strain evidence="2 3">MD1149</strain>
    </source>
</reference>
<evidence type="ECO:0000313" key="2">
    <source>
        <dbReference type="EMBL" id="POY73403.1"/>
    </source>
</evidence>